<protein>
    <submittedName>
        <fullName evidence="3">HU family DNA-binding protein</fullName>
    </submittedName>
</protein>
<organism evidence="3 4">
    <name type="scientific">Thalassobacterium sedimentorum</name>
    <dbReference type="NCBI Taxonomy" id="3041258"/>
    <lineage>
        <taxon>Bacteria</taxon>
        <taxon>Pseudomonadati</taxon>
        <taxon>Verrucomicrobiota</taxon>
        <taxon>Opitutia</taxon>
        <taxon>Puniceicoccales</taxon>
        <taxon>Coraliomargaritaceae</taxon>
        <taxon>Thalassobacterium</taxon>
    </lineage>
</organism>
<dbReference type="InterPro" id="IPR000119">
    <property type="entry name" value="Hist_DNA-bd"/>
</dbReference>
<name>A0ABU1APL4_9BACT</name>
<evidence type="ECO:0000313" key="3">
    <source>
        <dbReference type="EMBL" id="MDQ8195805.1"/>
    </source>
</evidence>
<dbReference type="InterPro" id="IPR010992">
    <property type="entry name" value="IHF-like_DNA-bd_dom_sf"/>
</dbReference>
<evidence type="ECO:0000313" key="4">
    <source>
        <dbReference type="Proteomes" id="UP001243717"/>
    </source>
</evidence>
<dbReference type="Gene3D" id="4.10.520.10">
    <property type="entry name" value="IHF-like DNA-binding proteins"/>
    <property type="match status" value="1"/>
</dbReference>
<dbReference type="GO" id="GO:0003677">
    <property type="term" value="F:DNA binding"/>
    <property type="evidence" value="ECO:0007669"/>
    <property type="project" value="UniProtKB-KW"/>
</dbReference>
<gene>
    <name evidence="3" type="ORF">QEH59_15335</name>
</gene>
<sequence>MSKIELVEALQQELGLESKAEAARTLDAVGAVYLKVLKKAAKGIKKPKKGEAAVKPSVVAPLPGVGNFYLGASAPRKGRNPLDGSSVNVKAKKKISFKAAPSIAAKL</sequence>
<proteinExistence type="inferred from homology"/>
<dbReference type="Proteomes" id="UP001243717">
    <property type="component" value="Unassembled WGS sequence"/>
</dbReference>
<comment type="similarity">
    <text evidence="1">Belongs to the bacterial histone-like protein family.</text>
</comment>
<dbReference type="EMBL" id="JARXIC010000033">
    <property type="protein sequence ID" value="MDQ8195805.1"/>
    <property type="molecule type" value="Genomic_DNA"/>
</dbReference>
<keyword evidence="4" id="KW-1185">Reference proteome</keyword>
<accession>A0ABU1APL4</accession>
<keyword evidence="2 3" id="KW-0238">DNA-binding</keyword>
<comment type="caution">
    <text evidence="3">The sequence shown here is derived from an EMBL/GenBank/DDBJ whole genome shotgun (WGS) entry which is preliminary data.</text>
</comment>
<dbReference type="Pfam" id="PF00216">
    <property type="entry name" value="Bac_DNA_binding"/>
    <property type="match status" value="1"/>
</dbReference>
<evidence type="ECO:0000256" key="2">
    <source>
        <dbReference type="ARBA" id="ARBA00023125"/>
    </source>
</evidence>
<dbReference type="RefSeq" id="WP_308986254.1">
    <property type="nucleotide sequence ID" value="NZ_JARXIC010000033.1"/>
</dbReference>
<dbReference type="SUPFAM" id="SSF47729">
    <property type="entry name" value="IHF-like DNA-binding proteins"/>
    <property type="match status" value="1"/>
</dbReference>
<reference evidence="3 4" key="1">
    <citation type="submission" date="2023-04" db="EMBL/GenBank/DDBJ databases">
        <title>A novel bacteria isolated from coastal sediment.</title>
        <authorList>
            <person name="Liu X.-J."/>
            <person name="Du Z.-J."/>
        </authorList>
    </citation>
    <scope>NUCLEOTIDE SEQUENCE [LARGE SCALE GENOMIC DNA]</scope>
    <source>
        <strain evidence="3 4">SDUM461004</strain>
    </source>
</reference>
<evidence type="ECO:0000256" key="1">
    <source>
        <dbReference type="ARBA" id="ARBA00010529"/>
    </source>
</evidence>